<dbReference type="InterPro" id="IPR001584">
    <property type="entry name" value="Integrase_cat-core"/>
</dbReference>
<keyword evidence="3" id="KW-0808">Transferase</keyword>
<dbReference type="InterPro" id="IPR041588">
    <property type="entry name" value="Integrase_H2C2"/>
</dbReference>
<dbReference type="SMART" id="SM00343">
    <property type="entry name" value="ZnF_C2HC"/>
    <property type="match status" value="2"/>
</dbReference>
<evidence type="ECO:0000259" key="13">
    <source>
        <dbReference type="PROSITE" id="PS50878"/>
    </source>
</evidence>
<dbReference type="FunFam" id="3.10.10.10:FF:000007">
    <property type="entry name" value="Retrovirus-related Pol polyprotein from transposon 17.6-like Protein"/>
    <property type="match status" value="1"/>
</dbReference>
<dbReference type="Pfam" id="PF17921">
    <property type="entry name" value="Integrase_H2C2"/>
    <property type="match status" value="1"/>
</dbReference>
<feature type="region of interest" description="Disordered" evidence="10">
    <location>
        <begin position="1416"/>
        <end position="1449"/>
    </location>
</feature>
<feature type="domain" description="Reverse transcriptase" evidence="13">
    <location>
        <begin position="592"/>
        <end position="772"/>
    </location>
</feature>
<dbReference type="CDD" id="cd09274">
    <property type="entry name" value="RNase_HI_RT_Ty3"/>
    <property type="match status" value="1"/>
</dbReference>
<feature type="domain" description="CCHC-type" evidence="11">
    <location>
        <begin position="306"/>
        <end position="320"/>
    </location>
</feature>
<dbReference type="GO" id="GO:0003964">
    <property type="term" value="F:RNA-directed DNA polymerase activity"/>
    <property type="evidence" value="ECO:0007669"/>
    <property type="project" value="UniProtKB-KW"/>
</dbReference>
<dbReference type="SUPFAM" id="SSF56672">
    <property type="entry name" value="DNA/RNA polymerases"/>
    <property type="match status" value="1"/>
</dbReference>
<keyword evidence="8" id="KW-0695">RNA-directed DNA polymerase</keyword>
<gene>
    <name evidence="15" type="ORF">PLXY2_LOCUS16178</name>
</gene>
<dbReference type="InterPro" id="IPR000477">
    <property type="entry name" value="RT_dom"/>
</dbReference>
<dbReference type="Gene3D" id="3.30.420.10">
    <property type="entry name" value="Ribonuclease H-like superfamily/Ribonuclease H"/>
    <property type="match status" value="1"/>
</dbReference>
<keyword evidence="9" id="KW-0863">Zinc-finger</keyword>
<dbReference type="Pfam" id="PF00078">
    <property type="entry name" value="RVT_1"/>
    <property type="match status" value="1"/>
</dbReference>
<evidence type="ECO:0000256" key="9">
    <source>
        <dbReference type="PROSITE-ProRule" id="PRU00047"/>
    </source>
</evidence>
<dbReference type="InterPro" id="IPR043502">
    <property type="entry name" value="DNA/RNA_pol_sf"/>
</dbReference>
<dbReference type="SUPFAM" id="SSF50630">
    <property type="entry name" value="Acid proteases"/>
    <property type="match status" value="1"/>
</dbReference>
<dbReference type="InterPro" id="IPR001969">
    <property type="entry name" value="Aspartic_peptidase_AS"/>
</dbReference>
<dbReference type="PROSITE" id="PS50158">
    <property type="entry name" value="ZF_CCHC"/>
    <property type="match status" value="1"/>
</dbReference>
<evidence type="ECO:0000256" key="8">
    <source>
        <dbReference type="ARBA" id="ARBA00022918"/>
    </source>
</evidence>
<evidence type="ECO:0000256" key="10">
    <source>
        <dbReference type="SAM" id="MobiDB-lite"/>
    </source>
</evidence>
<evidence type="ECO:0000259" key="11">
    <source>
        <dbReference type="PROSITE" id="PS50158"/>
    </source>
</evidence>
<dbReference type="GO" id="GO:0004519">
    <property type="term" value="F:endonuclease activity"/>
    <property type="evidence" value="ECO:0007669"/>
    <property type="project" value="UniProtKB-KW"/>
</dbReference>
<reference evidence="15" key="1">
    <citation type="submission" date="2020-11" db="EMBL/GenBank/DDBJ databases">
        <authorList>
            <person name="Whiteford S."/>
        </authorList>
    </citation>
    <scope>NUCLEOTIDE SEQUENCE</scope>
</reference>
<dbReference type="Gene3D" id="1.10.340.70">
    <property type="match status" value="1"/>
</dbReference>
<feature type="region of interest" description="Disordered" evidence="10">
    <location>
        <begin position="1"/>
        <end position="32"/>
    </location>
</feature>
<sequence length="1449" mass="164608">MSDRQERHRSRDRSSKKRSRHRNRTPDNELRQQMTLLLERINALENQPRQLTRPDASTPAPTTSRAPSVSRFSETIRGAEAPPASEVTAVPTTVDLELSVADRIATAIQSTICNSVRSNQHFYISNFDPSLHDIEVWCNEVDQAKVINGWSDNECLSRIGNCLKGNARLWLNEWSTTDRSWSNFKREFKPLCPKNLDVADILFSVMSTNSDNYSTYADYARRSLLRLRIVKGLSEDLIAAIIIRGIMDPQIRAAATNAKLMPCDLVDFFSIYVKPSVKEPRVKTGSADAKPKRFDNTRKRRFEEGKCFNCGLAGHRQDRCHKRTRIERNEQLPTNSNSGQSNTSTLPLHKSDPCSFCKKPGHRVESCFAKLKSEARNKNNVNFCRENIIKGNNDVVVAVIQGVPTDILIDSGSTISLISTSLLKHFDCVRRPAFRVLRGIGGQEIESTYYVTLPIEFDEITMEVDLFVVAAEYMNTPVIIGTDVLNRKGVTYVRTSERQYIRHEDRSPAKVFVIEADAQVPVKTTLLDDDFERLKVLINEFSDYFITGTANTTVNTGSMCIRLNSDTPVKYRPYRLSHSETLRVREIVKDLLDKCVIRESESEYASPILLVKKKDGADRMCVDFRKLNELTVKDRFPLPLIDSHIDRLGQNTYFTSLDMATGFHQIPMDDESIHKTAFVTPEGHYEYLKMPYGLANAPVVYQRIISKTLQDLIEPGWTLVYIDDVLILSDSIEEGFVRLRKALEVLTKAGFSINLKKCTFLSTEIEYLGRTISRGQVRPSASKVKALVESPTPKTVKQVRQFLGLASYFRRYIAGFASKVACIAKLTKKGVDFHWGNDQETARQEVIACLTQEPVLAIYDPKLPIEVHTDASSVGYGAVLLQIDESGHKRVIAYFSRLTQGAEAKYHSYELETLAVVKALQNFRHYLIGNKFLVVTDCNALKLTQRKKDLLPRIARWWIYLQDFDFSLEYRKGTCMSHADYLSRNPVNVCSVQKPQNWAQAAQAADAETLDLLEKLTDGRLDPNRYVKKNDLLYYKYSCAGEQPRLLCFIPKGHRLSLLRIFHDEHDHPGIDKTVELILKHFWFPSLRAFVQKYVGHCLICLSHKKVPRAPLQPIHSWQKPEIPFETIHADALGPLPESNGYRYVLIVVDAYSKYCLLYPMYKQDAVELKRHITNTVSLFGTPKLIVADRGRMFQSAEFLNWTTDLGCDTHLITPEMHQSNGQVERYCRTLLNMIRIEVNHRQEKWSDVMWRLQLILNITKHRTTQQSPLNLLVGIDAATPVIRNLVRDVAFEGSHANREALREMSRQRASERLRQNQAQQDAYVNSGRRTPRAFEVGSMAFVIKKAQTTGKLDSCMRGPYKVVKVLPNGRYELQLVSGSYGKSTQAAAEFMVPWKGEWTPEICAAYFEDADVDGPDVMSGPAAPEDVQLAGPSTSREHEDVLQSGAAV</sequence>
<dbReference type="PANTHER" id="PTHR37984:SF5">
    <property type="entry name" value="PROTEIN NYNRIN-LIKE"/>
    <property type="match status" value="1"/>
</dbReference>
<feature type="compositionally biased region" description="Basic residues" evidence="10">
    <location>
        <begin position="7"/>
        <end position="23"/>
    </location>
</feature>
<dbReference type="PROSITE" id="PS50878">
    <property type="entry name" value="RT_POL"/>
    <property type="match status" value="1"/>
</dbReference>
<evidence type="ECO:0000259" key="14">
    <source>
        <dbReference type="PROSITE" id="PS50994"/>
    </source>
</evidence>
<dbReference type="SUPFAM" id="SSF53098">
    <property type="entry name" value="Ribonuclease H-like"/>
    <property type="match status" value="1"/>
</dbReference>
<feature type="compositionally biased region" description="Low complexity" evidence="10">
    <location>
        <begin position="334"/>
        <end position="345"/>
    </location>
</feature>
<dbReference type="InterPro" id="IPR036397">
    <property type="entry name" value="RNaseH_sf"/>
</dbReference>
<keyword evidence="4" id="KW-0548">Nucleotidyltransferase</keyword>
<dbReference type="InterPro" id="IPR043128">
    <property type="entry name" value="Rev_trsase/Diguanyl_cyclase"/>
</dbReference>
<evidence type="ECO:0000256" key="2">
    <source>
        <dbReference type="ARBA" id="ARBA00022670"/>
    </source>
</evidence>
<dbReference type="Gene3D" id="3.10.10.10">
    <property type="entry name" value="HIV Type 1 Reverse Transcriptase, subunit A, domain 1"/>
    <property type="match status" value="1"/>
</dbReference>
<keyword evidence="6" id="KW-0255">Endonuclease</keyword>
<proteinExistence type="predicted"/>
<feature type="region of interest" description="Disordered" evidence="10">
    <location>
        <begin position="45"/>
        <end position="86"/>
    </location>
</feature>
<dbReference type="Gene3D" id="3.30.70.270">
    <property type="match status" value="2"/>
</dbReference>
<dbReference type="CDD" id="cd01647">
    <property type="entry name" value="RT_LTR"/>
    <property type="match status" value="1"/>
</dbReference>
<evidence type="ECO:0000313" key="16">
    <source>
        <dbReference type="Proteomes" id="UP000653454"/>
    </source>
</evidence>
<dbReference type="GO" id="GO:0015074">
    <property type="term" value="P:DNA integration"/>
    <property type="evidence" value="ECO:0007669"/>
    <property type="project" value="InterPro"/>
</dbReference>
<evidence type="ECO:0000256" key="4">
    <source>
        <dbReference type="ARBA" id="ARBA00022695"/>
    </source>
</evidence>
<keyword evidence="9" id="KW-0862">Zinc</keyword>
<dbReference type="EMBL" id="CAJHNJ030000456">
    <property type="protein sequence ID" value="CAG9137925.1"/>
    <property type="molecule type" value="Genomic_DNA"/>
</dbReference>
<name>A0A8S4GA54_PLUXY</name>
<comment type="caution">
    <text evidence="15">The sequence shown here is derived from an EMBL/GenBank/DDBJ whole genome shotgun (WGS) entry which is preliminary data.</text>
</comment>
<keyword evidence="7" id="KW-0378">Hydrolase</keyword>
<dbReference type="PROSITE" id="PS50175">
    <property type="entry name" value="ASP_PROT_RETROV"/>
    <property type="match status" value="1"/>
</dbReference>
<keyword evidence="5" id="KW-0540">Nuclease</keyword>
<evidence type="ECO:0000256" key="1">
    <source>
        <dbReference type="ARBA" id="ARBA00012493"/>
    </source>
</evidence>
<keyword evidence="9" id="KW-0479">Metal-binding</keyword>
<dbReference type="Pfam" id="PF17917">
    <property type="entry name" value="RT_RNaseH"/>
    <property type="match status" value="1"/>
</dbReference>
<evidence type="ECO:0000256" key="3">
    <source>
        <dbReference type="ARBA" id="ARBA00022679"/>
    </source>
</evidence>
<dbReference type="InterPro" id="IPR001995">
    <property type="entry name" value="Peptidase_A2_cat"/>
</dbReference>
<dbReference type="Proteomes" id="UP000653454">
    <property type="component" value="Unassembled WGS sequence"/>
</dbReference>
<protein>
    <recommendedName>
        <fullName evidence="1">RNA-directed DNA polymerase</fullName>
        <ecNumber evidence="1">2.7.7.49</ecNumber>
    </recommendedName>
</protein>
<dbReference type="Pfam" id="PF00665">
    <property type="entry name" value="rve"/>
    <property type="match status" value="1"/>
</dbReference>
<dbReference type="Gene3D" id="4.10.60.10">
    <property type="entry name" value="Zinc finger, CCHC-type"/>
    <property type="match status" value="1"/>
</dbReference>
<feature type="region of interest" description="Disordered" evidence="10">
    <location>
        <begin position="321"/>
        <end position="346"/>
    </location>
</feature>
<dbReference type="InterPro" id="IPR001878">
    <property type="entry name" value="Znf_CCHC"/>
</dbReference>
<dbReference type="GO" id="GO:0004190">
    <property type="term" value="F:aspartic-type endopeptidase activity"/>
    <property type="evidence" value="ECO:0007669"/>
    <property type="project" value="InterPro"/>
</dbReference>
<evidence type="ECO:0000256" key="6">
    <source>
        <dbReference type="ARBA" id="ARBA00022759"/>
    </source>
</evidence>
<feature type="domain" description="Integrase catalytic" evidence="14">
    <location>
        <begin position="1120"/>
        <end position="1277"/>
    </location>
</feature>
<dbReference type="CDD" id="cd00303">
    <property type="entry name" value="retropepsin_like"/>
    <property type="match status" value="1"/>
</dbReference>
<evidence type="ECO:0000259" key="12">
    <source>
        <dbReference type="PROSITE" id="PS50175"/>
    </source>
</evidence>
<dbReference type="FunFam" id="3.30.70.270:FF:000020">
    <property type="entry name" value="Transposon Tf2-6 polyprotein-like Protein"/>
    <property type="match status" value="1"/>
</dbReference>
<dbReference type="InterPro" id="IPR021109">
    <property type="entry name" value="Peptidase_aspartic_dom_sf"/>
</dbReference>
<keyword evidence="16" id="KW-1185">Reference proteome</keyword>
<evidence type="ECO:0000313" key="15">
    <source>
        <dbReference type="EMBL" id="CAG9137925.1"/>
    </source>
</evidence>
<dbReference type="Gene3D" id="2.40.70.10">
    <property type="entry name" value="Acid Proteases"/>
    <property type="match status" value="1"/>
</dbReference>
<evidence type="ECO:0000256" key="5">
    <source>
        <dbReference type="ARBA" id="ARBA00022722"/>
    </source>
</evidence>
<organism evidence="15 16">
    <name type="scientific">Plutella xylostella</name>
    <name type="common">Diamondback moth</name>
    <name type="synonym">Plutella maculipennis</name>
    <dbReference type="NCBI Taxonomy" id="51655"/>
    <lineage>
        <taxon>Eukaryota</taxon>
        <taxon>Metazoa</taxon>
        <taxon>Ecdysozoa</taxon>
        <taxon>Arthropoda</taxon>
        <taxon>Hexapoda</taxon>
        <taxon>Insecta</taxon>
        <taxon>Pterygota</taxon>
        <taxon>Neoptera</taxon>
        <taxon>Endopterygota</taxon>
        <taxon>Lepidoptera</taxon>
        <taxon>Glossata</taxon>
        <taxon>Ditrysia</taxon>
        <taxon>Yponomeutoidea</taxon>
        <taxon>Plutellidae</taxon>
        <taxon>Plutella</taxon>
    </lineage>
</organism>
<dbReference type="InterPro" id="IPR050951">
    <property type="entry name" value="Retrovirus_Pol_polyprotein"/>
</dbReference>
<feature type="domain" description="Peptidase A2" evidence="12">
    <location>
        <begin position="405"/>
        <end position="484"/>
    </location>
</feature>
<dbReference type="InterPro" id="IPR012337">
    <property type="entry name" value="RNaseH-like_sf"/>
</dbReference>
<dbReference type="GO" id="GO:0006508">
    <property type="term" value="P:proteolysis"/>
    <property type="evidence" value="ECO:0007669"/>
    <property type="project" value="UniProtKB-KW"/>
</dbReference>
<dbReference type="PROSITE" id="PS50994">
    <property type="entry name" value="INTEGRASE"/>
    <property type="match status" value="1"/>
</dbReference>
<dbReference type="InterPro" id="IPR041373">
    <property type="entry name" value="RT_RNaseH"/>
</dbReference>
<keyword evidence="2" id="KW-0645">Protease</keyword>
<dbReference type="GO" id="GO:0003676">
    <property type="term" value="F:nucleic acid binding"/>
    <property type="evidence" value="ECO:0007669"/>
    <property type="project" value="InterPro"/>
</dbReference>
<evidence type="ECO:0000256" key="7">
    <source>
        <dbReference type="ARBA" id="ARBA00022801"/>
    </source>
</evidence>
<dbReference type="GO" id="GO:0008270">
    <property type="term" value="F:zinc ion binding"/>
    <property type="evidence" value="ECO:0007669"/>
    <property type="project" value="UniProtKB-KW"/>
</dbReference>
<feature type="compositionally biased region" description="Polar residues" evidence="10">
    <location>
        <begin position="59"/>
        <end position="73"/>
    </location>
</feature>
<dbReference type="EC" id="2.7.7.49" evidence="1"/>
<accession>A0A8S4GA54</accession>
<dbReference type="GO" id="GO:0042575">
    <property type="term" value="C:DNA polymerase complex"/>
    <property type="evidence" value="ECO:0007669"/>
    <property type="project" value="UniProtKB-ARBA"/>
</dbReference>
<dbReference type="PANTHER" id="PTHR37984">
    <property type="entry name" value="PROTEIN CBG26694"/>
    <property type="match status" value="1"/>
</dbReference>
<dbReference type="PROSITE" id="PS00141">
    <property type="entry name" value="ASP_PROTEASE"/>
    <property type="match status" value="1"/>
</dbReference>